<dbReference type="GO" id="GO:0016887">
    <property type="term" value="F:ATP hydrolysis activity"/>
    <property type="evidence" value="ECO:0007669"/>
    <property type="project" value="InterPro"/>
</dbReference>
<feature type="domain" description="ABC transporter" evidence="4">
    <location>
        <begin position="2"/>
        <end position="247"/>
    </location>
</feature>
<evidence type="ECO:0000259" key="4">
    <source>
        <dbReference type="PROSITE" id="PS50893"/>
    </source>
</evidence>
<dbReference type="SMART" id="SM00382">
    <property type="entry name" value="AAA"/>
    <property type="match status" value="1"/>
</dbReference>
<dbReference type="InterPro" id="IPR003593">
    <property type="entry name" value="AAA+_ATPase"/>
</dbReference>
<dbReference type="OrthoDB" id="9806149at2"/>
<dbReference type="PANTHER" id="PTHR45772">
    <property type="entry name" value="CONSERVED COMPONENT OF ABC TRANSPORTER FOR NATURAL AMINO ACIDS-RELATED"/>
    <property type="match status" value="1"/>
</dbReference>
<gene>
    <name evidence="5" type="ORF">EP073_09070</name>
</gene>
<dbReference type="GO" id="GO:0005886">
    <property type="term" value="C:plasma membrane"/>
    <property type="evidence" value="ECO:0007669"/>
    <property type="project" value="TreeGrafter"/>
</dbReference>
<protein>
    <submittedName>
        <fullName evidence="5">ABC transporter ATP-binding protein</fullName>
    </submittedName>
</protein>
<sequence length="250" mass="27610">MLEVKDISVRFGGVRALTDVSFTVKEGSVSALIGPNGAGKTTMFNVVTGFVAPVAGTVRFMDKNITKAKPHCVFNSGISRTFQNLNIIPELSLRENMYLGIIGRDKPSVLKSAFRLNKSYWKKISEEIDTFLEFAGVQDFQHYRPSSVPYGVLKNFEMARAVISKPRLLLLDEPAAGLNMAEKERLAGIVRKVSADGITVLMVEHDMQFISSLAEYVVCLNFGEKIACGTYDEIRNNEAVLKAYLGDEDA</sequence>
<dbReference type="EMBL" id="CP035108">
    <property type="protein sequence ID" value="QAR33546.1"/>
    <property type="molecule type" value="Genomic_DNA"/>
</dbReference>
<accession>A0A3R5UVA1</accession>
<organism evidence="5 6">
    <name type="scientific">Geovibrio thiophilus</name>
    <dbReference type="NCBI Taxonomy" id="139438"/>
    <lineage>
        <taxon>Bacteria</taxon>
        <taxon>Pseudomonadati</taxon>
        <taxon>Deferribacterota</taxon>
        <taxon>Deferribacteres</taxon>
        <taxon>Deferribacterales</taxon>
        <taxon>Geovibrionaceae</taxon>
        <taxon>Geovibrio</taxon>
    </lineage>
</organism>
<dbReference type="RefSeq" id="WP_128466832.1">
    <property type="nucleotide sequence ID" value="NZ_CP035108.1"/>
</dbReference>
<evidence type="ECO:0000313" key="5">
    <source>
        <dbReference type="EMBL" id="QAR33546.1"/>
    </source>
</evidence>
<keyword evidence="6" id="KW-1185">Reference proteome</keyword>
<dbReference type="InterPro" id="IPR027417">
    <property type="entry name" value="P-loop_NTPase"/>
</dbReference>
<evidence type="ECO:0000256" key="1">
    <source>
        <dbReference type="ARBA" id="ARBA00022448"/>
    </source>
</evidence>
<evidence type="ECO:0000256" key="2">
    <source>
        <dbReference type="ARBA" id="ARBA00022741"/>
    </source>
</evidence>
<dbReference type="PROSITE" id="PS50893">
    <property type="entry name" value="ABC_TRANSPORTER_2"/>
    <property type="match status" value="1"/>
</dbReference>
<dbReference type="KEGG" id="gtl:EP073_09070"/>
<keyword evidence="2" id="KW-0547">Nucleotide-binding</keyword>
<evidence type="ECO:0000313" key="6">
    <source>
        <dbReference type="Proteomes" id="UP000287502"/>
    </source>
</evidence>
<dbReference type="Pfam" id="PF00005">
    <property type="entry name" value="ABC_tran"/>
    <property type="match status" value="1"/>
</dbReference>
<dbReference type="CDD" id="cd03219">
    <property type="entry name" value="ABC_Mj1267_LivG_branched"/>
    <property type="match status" value="1"/>
</dbReference>
<dbReference type="Gene3D" id="3.40.50.300">
    <property type="entry name" value="P-loop containing nucleotide triphosphate hydrolases"/>
    <property type="match status" value="1"/>
</dbReference>
<dbReference type="SUPFAM" id="SSF52540">
    <property type="entry name" value="P-loop containing nucleoside triphosphate hydrolases"/>
    <property type="match status" value="1"/>
</dbReference>
<dbReference type="Pfam" id="PF12399">
    <property type="entry name" value="BCA_ABC_TP_C"/>
    <property type="match status" value="1"/>
</dbReference>
<keyword evidence="1" id="KW-0813">Transport</keyword>
<dbReference type="AlphaFoldDB" id="A0A3R5UVA1"/>
<dbReference type="Proteomes" id="UP000287502">
    <property type="component" value="Chromosome"/>
</dbReference>
<reference evidence="5 6" key="1">
    <citation type="submission" date="2019-01" db="EMBL/GenBank/DDBJ databases">
        <title>Geovibrio thiophilus DSM 11263, complete genome.</title>
        <authorList>
            <person name="Spring S."/>
            <person name="Bunk B."/>
            <person name="Sproer C."/>
        </authorList>
    </citation>
    <scope>NUCLEOTIDE SEQUENCE [LARGE SCALE GENOMIC DNA]</scope>
    <source>
        <strain evidence="5 6">DSM 11263</strain>
    </source>
</reference>
<proteinExistence type="predicted"/>
<dbReference type="FunFam" id="3.40.50.300:FF:000421">
    <property type="entry name" value="Branched-chain amino acid ABC transporter ATP-binding protein"/>
    <property type="match status" value="1"/>
</dbReference>
<name>A0A3R5UVA1_9BACT</name>
<dbReference type="InterPro" id="IPR003439">
    <property type="entry name" value="ABC_transporter-like_ATP-bd"/>
</dbReference>
<dbReference type="InterPro" id="IPR051120">
    <property type="entry name" value="ABC_AA/LPS_Transport"/>
</dbReference>
<evidence type="ECO:0000256" key="3">
    <source>
        <dbReference type="ARBA" id="ARBA00022840"/>
    </source>
</evidence>
<dbReference type="GO" id="GO:0005524">
    <property type="term" value="F:ATP binding"/>
    <property type="evidence" value="ECO:0007669"/>
    <property type="project" value="UniProtKB-KW"/>
</dbReference>
<dbReference type="InterPro" id="IPR032823">
    <property type="entry name" value="BCA_ABC_TP_C"/>
</dbReference>
<keyword evidence="3 5" id="KW-0067">ATP-binding</keyword>